<keyword evidence="1" id="KW-0812">Transmembrane</keyword>
<protein>
    <submittedName>
        <fullName evidence="2">Uncharacterized protein</fullName>
    </submittedName>
</protein>
<keyword evidence="1" id="KW-1133">Transmembrane helix</keyword>
<keyword evidence="1" id="KW-0472">Membrane</keyword>
<name>A0ABT8E6V0_9BACL</name>
<evidence type="ECO:0000313" key="2">
    <source>
        <dbReference type="EMBL" id="MDN4073637.1"/>
    </source>
</evidence>
<dbReference type="EMBL" id="JAUHLN010000002">
    <property type="protein sequence ID" value="MDN4073637.1"/>
    <property type="molecule type" value="Genomic_DNA"/>
</dbReference>
<keyword evidence="3" id="KW-1185">Reference proteome</keyword>
<feature type="transmembrane region" description="Helical" evidence="1">
    <location>
        <begin position="70"/>
        <end position="92"/>
    </location>
</feature>
<dbReference type="Proteomes" id="UP001168694">
    <property type="component" value="Unassembled WGS sequence"/>
</dbReference>
<sequence>MKQGWLEKAALIGATGTALNIIGSPIKSFAAEPCTAVTTTAQAIPVGVTDKAMGEVIGAMAHLFDPIIDLMIAISFPVAGAIIVWKIFMGFFKDNADVWEGVGKTALIYCLIQMSPIFLKVLKSLGTLAVGI</sequence>
<comment type="caution">
    <text evidence="2">The sequence shown here is derived from an EMBL/GenBank/DDBJ whole genome shotgun (WGS) entry which is preliminary data.</text>
</comment>
<organism evidence="2 3">
    <name type="scientific">Fictibacillus terranigra</name>
    <dbReference type="NCBI Taxonomy" id="3058424"/>
    <lineage>
        <taxon>Bacteria</taxon>
        <taxon>Bacillati</taxon>
        <taxon>Bacillota</taxon>
        <taxon>Bacilli</taxon>
        <taxon>Bacillales</taxon>
        <taxon>Fictibacillaceae</taxon>
        <taxon>Fictibacillus</taxon>
    </lineage>
</organism>
<reference evidence="2" key="1">
    <citation type="submission" date="2023-06" db="EMBL/GenBank/DDBJ databases">
        <title>Draft Genome Sequences of Representative Paenibacillus Polymyxa, Bacillus cereus, Fictibacillus sp., and Brevibacillus agri Strains Isolated from Amazonian Dark Earth.</title>
        <authorList>
            <person name="Pellegrinetti T.A."/>
            <person name="Cunha I.C.M."/>
            <person name="Chaves M.G."/>
            <person name="Freitas A.S."/>
            <person name="Silva A.V.R."/>
            <person name="Tsai S.M."/>
            <person name="Mendes L.W."/>
        </authorList>
    </citation>
    <scope>NUCLEOTIDE SEQUENCE</scope>
    <source>
        <strain evidence="2">CENA-BCM004</strain>
    </source>
</reference>
<gene>
    <name evidence="2" type="ORF">QYF49_11560</name>
</gene>
<dbReference type="RefSeq" id="WP_290399744.1">
    <property type="nucleotide sequence ID" value="NZ_JAUHLN010000002.1"/>
</dbReference>
<evidence type="ECO:0000313" key="3">
    <source>
        <dbReference type="Proteomes" id="UP001168694"/>
    </source>
</evidence>
<accession>A0ABT8E6V0</accession>
<evidence type="ECO:0000256" key="1">
    <source>
        <dbReference type="SAM" id="Phobius"/>
    </source>
</evidence>
<proteinExistence type="predicted"/>